<gene>
    <name evidence="2" type="ORF">E6O75_ATG02405</name>
</gene>
<dbReference type="EMBL" id="SNSC02000005">
    <property type="protein sequence ID" value="TID24040.1"/>
    <property type="molecule type" value="Genomic_DNA"/>
</dbReference>
<evidence type="ECO:0000256" key="1">
    <source>
        <dbReference type="SAM" id="MobiDB-lite"/>
    </source>
</evidence>
<dbReference type="Proteomes" id="UP000298493">
    <property type="component" value="Unassembled WGS sequence"/>
</dbReference>
<keyword evidence="3" id="KW-1185">Reference proteome</keyword>
<organism evidence="2 3">
    <name type="scientific">Venturia nashicola</name>
    <dbReference type="NCBI Taxonomy" id="86259"/>
    <lineage>
        <taxon>Eukaryota</taxon>
        <taxon>Fungi</taxon>
        <taxon>Dikarya</taxon>
        <taxon>Ascomycota</taxon>
        <taxon>Pezizomycotina</taxon>
        <taxon>Dothideomycetes</taxon>
        <taxon>Pleosporomycetidae</taxon>
        <taxon>Venturiales</taxon>
        <taxon>Venturiaceae</taxon>
        <taxon>Venturia</taxon>
    </lineage>
</organism>
<name>A0A4Z1PKN6_9PEZI</name>
<comment type="caution">
    <text evidence="2">The sequence shown here is derived from an EMBL/GenBank/DDBJ whole genome shotgun (WGS) entry which is preliminary data.</text>
</comment>
<protein>
    <submittedName>
        <fullName evidence="2">Superoxide dismutase</fullName>
    </submittedName>
</protein>
<sequence length="335" mass="38036">MSTSTNDSHASNSSAEAEIEPSVETSFSGDRERFVVARLPPSLFPHTRAYLWGSALHDNIIMSSKESGIAQAVRMGSFVFLTNTRSTITVCDLYPIFLDLPNSVLMHNREHAPGFYATSFKVDMPTEYKAKKLVLRLLQERYAEQAIDFAEDSTVFAGDDTEAKDKCSPLGFGLARMKWEGGLLAKMAKGTGYLGWQEMDRIITQALDIAVDPFDYMDHLLNRVINTPDSLEEWHNLSEVLQNVELVLESKWALVLVWEIRLGVQMDLAEDPDFALNWQDGDKTGIEYAFVRRCYNLRETAPGYSEFVRNGEEHELEPWLRQEVIEEYSISSLEI</sequence>
<evidence type="ECO:0000313" key="3">
    <source>
        <dbReference type="Proteomes" id="UP000298493"/>
    </source>
</evidence>
<feature type="compositionally biased region" description="Polar residues" evidence="1">
    <location>
        <begin position="1"/>
        <end position="15"/>
    </location>
</feature>
<reference evidence="2 3" key="1">
    <citation type="submission" date="2019-04" db="EMBL/GenBank/DDBJ databases">
        <title>High contiguity whole genome sequence and gene annotation resource for two Venturia nashicola isolates.</title>
        <authorList>
            <person name="Prokchorchik M."/>
            <person name="Won K."/>
            <person name="Lee Y."/>
            <person name="Choi E.D."/>
            <person name="Segonzac C."/>
            <person name="Sohn K.H."/>
        </authorList>
    </citation>
    <scope>NUCLEOTIDE SEQUENCE [LARGE SCALE GENOMIC DNA]</scope>
    <source>
        <strain evidence="2 3">PRI2</strain>
    </source>
</reference>
<accession>A0A4Z1PKN6</accession>
<proteinExistence type="predicted"/>
<dbReference type="AlphaFoldDB" id="A0A4Z1PKN6"/>
<evidence type="ECO:0000313" key="2">
    <source>
        <dbReference type="EMBL" id="TID24040.1"/>
    </source>
</evidence>
<feature type="region of interest" description="Disordered" evidence="1">
    <location>
        <begin position="1"/>
        <end position="25"/>
    </location>
</feature>